<dbReference type="InterPro" id="IPR023393">
    <property type="entry name" value="START-like_dom_sf"/>
</dbReference>
<sequence length="170" mass="18950">MGHIRYASDVGAPVEVAFTYTENHLFVPDWMFGITAFEPVDDVGHGPGAVYAAAFRFGLWRPTVEYEITEYRRNVVIGYTLRRRRPGKAVPARSDPAGALGTLTLQFDPLGYGRSVLTSEADYRPPRGPAGRLRSWLVDAAARSALRRSESQLRREIEEFHGTDLVGRIA</sequence>
<dbReference type="Pfam" id="PF10604">
    <property type="entry name" value="Polyketide_cyc2"/>
    <property type="match status" value="1"/>
</dbReference>
<protein>
    <submittedName>
        <fullName evidence="1">SRPBCC family protein</fullName>
    </submittedName>
</protein>
<name>A0A6G9ZFF0_9NOCA</name>
<evidence type="ECO:0000313" key="1">
    <source>
        <dbReference type="EMBL" id="QIS23826.1"/>
    </source>
</evidence>
<organism evidence="1 2">
    <name type="scientific">Nocardia terpenica</name>
    <dbReference type="NCBI Taxonomy" id="455432"/>
    <lineage>
        <taxon>Bacteria</taxon>
        <taxon>Bacillati</taxon>
        <taxon>Actinomycetota</taxon>
        <taxon>Actinomycetes</taxon>
        <taxon>Mycobacteriales</taxon>
        <taxon>Nocardiaceae</taxon>
        <taxon>Nocardia</taxon>
    </lineage>
</organism>
<dbReference type="SUPFAM" id="SSF55961">
    <property type="entry name" value="Bet v1-like"/>
    <property type="match status" value="1"/>
</dbReference>
<evidence type="ECO:0000313" key="2">
    <source>
        <dbReference type="Proteomes" id="UP000500953"/>
    </source>
</evidence>
<proteinExistence type="predicted"/>
<dbReference type="RefSeq" id="WP_167491139.1">
    <property type="nucleotide sequence ID" value="NZ_CP046173.1"/>
</dbReference>
<dbReference type="CDD" id="cd07812">
    <property type="entry name" value="SRPBCC"/>
    <property type="match status" value="1"/>
</dbReference>
<dbReference type="EMBL" id="CP046173">
    <property type="protein sequence ID" value="QIS23826.1"/>
    <property type="molecule type" value="Genomic_DNA"/>
</dbReference>
<dbReference type="Proteomes" id="UP000500953">
    <property type="component" value="Chromosome"/>
</dbReference>
<dbReference type="InterPro" id="IPR019587">
    <property type="entry name" value="Polyketide_cyclase/dehydratase"/>
</dbReference>
<reference evidence="1 2" key="1">
    <citation type="journal article" date="2019" name="ACS Chem. Biol.">
        <title>Identification and Mobilization of a Cryptic Antibiotic Biosynthesis Gene Locus from a Human-Pathogenic Nocardia Isolate.</title>
        <authorList>
            <person name="Herisse M."/>
            <person name="Ishida K."/>
            <person name="Porter J.L."/>
            <person name="Howden B."/>
            <person name="Hertweck C."/>
            <person name="Stinear T.P."/>
            <person name="Pidot S.J."/>
        </authorList>
    </citation>
    <scope>NUCLEOTIDE SEQUENCE [LARGE SCALE GENOMIC DNA]</scope>
    <source>
        <strain evidence="1 2">AUSMDU00012715</strain>
    </source>
</reference>
<dbReference type="AlphaFoldDB" id="A0A6G9ZFF0"/>
<gene>
    <name evidence="1" type="ORF">F6W96_41615</name>
</gene>
<dbReference type="Gene3D" id="3.30.530.20">
    <property type="match status" value="1"/>
</dbReference>
<accession>A0A6G9ZFF0</accession>